<evidence type="ECO:0000256" key="4">
    <source>
        <dbReference type="ARBA" id="ARBA00022692"/>
    </source>
</evidence>
<reference evidence="10 11" key="1">
    <citation type="submission" date="2015-09" db="EMBL/GenBank/DDBJ databases">
        <authorList>
            <consortium name="Pathogen Informatics"/>
        </authorList>
    </citation>
    <scope>NUCLEOTIDE SEQUENCE [LARGE SCALE GENOMIC DNA]</scope>
    <source>
        <strain evidence="10 11">2789STDY5608868</strain>
    </source>
</reference>
<dbReference type="InterPro" id="IPR050539">
    <property type="entry name" value="ThrE_Dicarb/AminoAcid_Exp"/>
</dbReference>
<evidence type="ECO:0000256" key="6">
    <source>
        <dbReference type="ARBA" id="ARBA00023136"/>
    </source>
</evidence>
<comment type="similarity">
    <text evidence="7">Belongs to the ThrE exporter (TC 2.A.79) family.</text>
</comment>
<dbReference type="GO" id="GO:0015744">
    <property type="term" value="P:succinate transport"/>
    <property type="evidence" value="ECO:0007669"/>
    <property type="project" value="TreeGrafter"/>
</dbReference>
<organism evidence="10 11">
    <name type="scientific">Anaerostipes hadrus</name>
    <dbReference type="NCBI Taxonomy" id="649756"/>
    <lineage>
        <taxon>Bacteria</taxon>
        <taxon>Bacillati</taxon>
        <taxon>Bacillota</taxon>
        <taxon>Clostridia</taxon>
        <taxon>Lachnospirales</taxon>
        <taxon>Lachnospiraceae</taxon>
        <taxon>Anaerostipes</taxon>
    </lineage>
</organism>
<name>A0A173UKS8_ANAHA</name>
<dbReference type="InterPro" id="IPR024528">
    <property type="entry name" value="ThrE_2"/>
</dbReference>
<dbReference type="AlphaFoldDB" id="A0A173UKS8"/>
<dbReference type="PANTHER" id="PTHR34390">
    <property type="entry name" value="UPF0442 PROTEIN YJJB-RELATED"/>
    <property type="match status" value="1"/>
</dbReference>
<feature type="transmembrane region" description="Helical" evidence="8">
    <location>
        <begin position="55"/>
        <end position="71"/>
    </location>
</feature>
<evidence type="ECO:0000313" key="11">
    <source>
        <dbReference type="Proteomes" id="UP000095598"/>
    </source>
</evidence>
<proteinExistence type="inferred from homology"/>
<comment type="subcellular location">
    <subcellularLocation>
        <location evidence="1">Cell membrane</location>
        <topology evidence="1">Multi-pass membrane protein</topology>
    </subcellularLocation>
</comment>
<keyword evidence="6 8" id="KW-0472">Membrane</keyword>
<evidence type="ECO:0000256" key="3">
    <source>
        <dbReference type="ARBA" id="ARBA00022519"/>
    </source>
</evidence>
<feature type="transmembrane region" description="Helical" evidence="8">
    <location>
        <begin position="78"/>
        <end position="98"/>
    </location>
</feature>
<keyword evidence="3" id="KW-0997">Cell inner membrane</keyword>
<keyword evidence="5 8" id="KW-1133">Transmembrane helix</keyword>
<evidence type="ECO:0000256" key="7">
    <source>
        <dbReference type="ARBA" id="ARBA00034125"/>
    </source>
</evidence>
<dbReference type="Pfam" id="PF12821">
    <property type="entry name" value="ThrE_2"/>
    <property type="match status" value="1"/>
</dbReference>
<sequence>MNPYIQIIAAFFGSLGFALLFNLRGQWLFFTALGGGLSWCIYLISGSFISHYERQYFAAAFFLGIYSELMARKTKSPSTLYLVVGMIPLIPGAALYYMMRNAIQTNFKMFAERGLEAVITGGAIASGIITAMVCWNVIKLNLLKK</sequence>
<evidence type="ECO:0000256" key="1">
    <source>
        <dbReference type="ARBA" id="ARBA00004651"/>
    </source>
</evidence>
<dbReference type="Proteomes" id="UP000095598">
    <property type="component" value="Unassembled WGS sequence"/>
</dbReference>
<feature type="transmembrane region" description="Helical" evidence="8">
    <location>
        <begin position="6"/>
        <end position="23"/>
    </location>
</feature>
<dbReference type="EMBL" id="CYXT01000030">
    <property type="protein sequence ID" value="CUN15663.1"/>
    <property type="molecule type" value="Genomic_DNA"/>
</dbReference>
<keyword evidence="4 8" id="KW-0812">Transmembrane</keyword>
<feature type="domain" description="Threonine/Serine exporter ThrE" evidence="9">
    <location>
        <begin position="6"/>
        <end position="132"/>
    </location>
</feature>
<feature type="transmembrane region" description="Helical" evidence="8">
    <location>
        <begin position="28"/>
        <end position="49"/>
    </location>
</feature>
<feature type="transmembrane region" description="Helical" evidence="8">
    <location>
        <begin position="118"/>
        <end position="138"/>
    </location>
</feature>
<evidence type="ECO:0000256" key="2">
    <source>
        <dbReference type="ARBA" id="ARBA00022475"/>
    </source>
</evidence>
<dbReference type="GO" id="GO:0005886">
    <property type="term" value="C:plasma membrane"/>
    <property type="evidence" value="ECO:0007669"/>
    <property type="project" value="UniProtKB-SubCell"/>
</dbReference>
<evidence type="ECO:0000313" key="10">
    <source>
        <dbReference type="EMBL" id="CUN15663.1"/>
    </source>
</evidence>
<dbReference type="RefSeq" id="WP_022091067.1">
    <property type="nucleotide sequence ID" value="NZ_BAABYN010000001.1"/>
</dbReference>
<evidence type="ECO:0000256" key="5">
    <source>
        <dbReference type="ARBA" id="ARBA00022989"/>
    </source>
</evidence>
<evidence type="ECO:0000256" key="8">
    <source>
        <dbReference type="SAM" id="Phobius"/>
    </source>
</evidence>
<dbReference type="PANTHER" id="PTHR34390:SF1">
    <property type="entry name" value="SUCCINATE TRANSPORTER SUBUNIT YJJB-RELATED"/>
    <property type="match status" value="1"/>
</dbReference>
<accession>A0A173UKS8</accession>
<gene>
    <name evidence="10" type="ORF">ERS852425_02983</name>
</gene>
<evidence type="ECO:0000259" key="9">
    <source>
        <dbReference type="Pfam" id="PF12821"/>
    </source>
</evidence>
<keyword evidence="2" id="KW-1003">Cell membrane</keyword>
<protein>
    <submittedName>
        <fullName evidence="10">Uncharacterized conserved protein</fullName>
    </submittedName>
</protein>